<dbReference type="AlphaFoldDB" id="A0AAW1JZ19"/>
<accession>A0AAW1JZ19</accession>
<gene>
    <name evidence="1" type="ORF">QE152_g26213</name>
</gene>
<dbReference type="InterPro" id="IPR036322">
    <property type="entry name" value="WD40_repeat_dom_sf"/>
</dbReference>
<comment type="caution">
    <text evidence="1">The sequence shown here is derived from an EMBL/GenBank/DDBJ whole genome shotgun (WGS) entry which is preliminary data.</text>
</comment>
<keyword evidence="2" id="KW-1185">Reference proteome</keyword>
<dbReference type="Gene3D" id="2.130.10.10">
    <property type="entry name" value="YVTN repeat-like/Quinoprotein amine dehydrogenase"/>
    <property type="match status" value="2"/>
</dbReference>
<dbReference type="InterPro" id="IPR015943">
    <property type="entry name" value="WD40/YVTN_repeat-like_dom_sf"/>
</dbReference>
<dbReference type="GO" id="GO:0032040">
    <property type="term" value="C:small-subunit processome"/>
    <property type="evidence" value="ECO:0007669"/>
    <property type="project" value="TreeGrafter"/>
</dbReference>
<dbReference type="PANTHER" id="PTHR44163:SF1">
    <property type="entry name" value="U3 SMALL NUCLEOLAR RNA-ASSOCIATED PROTEIN 4 HOMOLOG"/>
    <property type="match status" value="1"/>
</dbReference>
<dbReference type="GO" id="GO:0030686">
    <property type="term" value="C:90S preribosome"/>
    <property type="evidence" value="ECO:0007669"/>
    <property type="project" value="InterPro"/>
</dbReference>
<reference evidence="1 2" key="1">
    <citation type="journal article" date="2024" name="BMC Genomics">
        <title>De novo assembly and annotation of Popillia japonica's genome with initial clues to its potential as an invasive pest.</title>
        <authorList>
            <person name="Cucini C."/>
            <person name="Boschi S."/>
            <person name="Funari R."/>
            <person name="Cardaioli E."/>
            <person name="Iannotti N."/>
            <person name="Marturano G."/>
            <person name="Paoli F."/>
            <person name="Bruttini M."/>
            <person name="Carapelli A."/>
            <person name="Frati F."/>
            <person name="Nardi F."/>
        </authorList>
    </citation>
    <scope>NUCLEOTIDE SEQUENCE [LARGE SCALE GENOMIC DNA]</scope>
    <source>
        <strain evidence="1">DMR45628</strain>
    </source>
</reference>
<dbReference type="GO" id="GO:0000462">
    <property type="term" value="P:maturation of SSU-rRNA from tricistronic rRNA transcript (SSU-rRNA, 5.8S rRNA, LSU-rRNA)"/>
    <property type="evidence" value="ECO:0007669"/>
    <property type="project" value="InterPro"/>
</dbReference>
<organism evidence="1 2">
    <name type="scientific">Popillia japonica</name>
    <name type="common">Japanese beetle</name>
    <dbReference type="NCBI Taxonomy" id="7064"/>
    <lineage>
        <taxon>Eukaryota</taxon>
        <taxon>Metazoa</taxon>
        <taxon>Ecdysozoa</taxon>
        <taxon>Arthropoda</taxon>
        <taxon>Hexapoda</taxon>
        <taxon>Insecta</taxon>
        <taxon>Pterygota</taxon>
        <taxon>Neoptera</taxon>
        <taxon>Endopterygota</taxon>
        <taxon>Coleoptera</taxon>
        <taxon>Polyphaga</taxon>
        <taxon>Scarabaeiformia</taxon>
        <taxon>Scarabaeidae</taxon>
        <taxon>Rutelinae</taxon>
        <taxon>Popillia</taxon>
    </lineage>
</organism>
<dbReference type="GO" id="GO:0034455">
    <property type="term" value="C:t-UTP complex"/>
    <property type="evidence" value="ECO:0007669"/>
    <property type="project" value="TreeGrafter"/>
</dbReference>
<evidence type="ECO:0000313" key="1">
    <source>
        <dbReference type="EMBL" id="KAK9710084.1"/>
    </source>
</evidence>
<dbReference type="SMART" id="SM00320">
    <property type="entry name" value="WD40"/>
    <property type="match status" value="9"/>
</dbReference>
<dbReference type="Proteomes" id="UP001458880">
    <property type="component" value="Unassembled WGS sequence"/>
</dbReference>
<protein>
    <recommendedName>
        <fullName evidence="3">WD repeat-containing protein 55 homolog</fullName>
    </recommendedName>
</protein>
<name>A0AAW1JZ19_POPJA</name>
<evidence type="ECO:0008006" key="3">
    <source>
        <dbReference type="Google" id="ProtNLM"/>
    </source>
</evidence>
<dbReference type="PANTHER" id="PTHR44163">
    <property type="entry name" value="U3 SMALL NUCLEOLAR RNA-ASSOCIATED PROTEIN 4 HOMOLOG"/>
    <property type="match status" value="1"/>
</dbReference>
<proteinExistence type="predicted"/>
<dbReference type="EMBL" id="JASPKY010000298">
    <property type="protein sequence ID" value="KAK9710084.1"/>
    <property type="molecule type" value="Genomic_DNA"/>
</dbReference>
<dbReference type="InterPro" id="IPR001680">
    <property type="entry name" value="WD40_rpt"/>
</dbReference>
<dbReference type="InterPro" id="IPR046351">
    <property type="entry name" value="UTP4"/>
</dbReference>
<dbReference type="SUPFAM" id="SSF50978">
    <property type="entry name" value="WD40 repeat-like"/>
    <property type="match status" value="1"/>
</dbReference>
<dbReference type="Pfam" id="PF00400">
    <property type="entry name" value="WD40"/>
    <property type="match status" value="1"/>
</dbReference>
<dbReference type="SUPFAM" id="SSF82171">
    <property type="entry name" value="DPP6 N-terminal domain-like"/>
    <property type="match status" value="1"/>
</dbReference>
<sequence>MVKIHNVKFYKPDPRAIYCMSFEKAQNKLAVLRSDSSIEIWNLKDVPYIEKIIPSVNNYDVQQLVWSKGRLFSCTLQGFLHEYNLLTLQIKDSQSLVGEAAYCLDINKTDDQIVVGTEKGFLNTFDVTYNDEVRFIRFLDKQDGKILCVKYDYTGKFIVSGSMDAVRIWDANSGNALHKMTTGRSEIHKPTIVWCLEVMKDFTIITGDSRGKLTFWDGKIGSQIESYQSHKADILSLALSENEETVFCGGVDPILVSYVKIKIKEQNEKWVKSIQRKVHDHDVRDLILVNNKLYSGGVDGYLACSYHPPKTVIKYPPVVHNHNIAIAKLGRLILLQYSNYIEVWNLGSTMKTPNENGSYYLENDAKKLLNLERSVKDEAKERYKETIICSAISLDGKYIAFSCVSGCRLYEFEFDNLEKPQIRRIKHLPVECGAAIGLIFTPLNKELIVILLSGDIIILDLDKVVVRQRIEALTFFRNTVSHSLVSSDGRYLVVGDTQSNVIIWSKTAANTWKFYHKLPQYKFGPTAMSIQPHTNNIWIAYSDHKIVEYSIQEKRFTIFSRMLDSKVVENYVNKQFPILNITFDVNNTDISLLHDVSNIVVVKKNVKSIEASPKMAKRAKKSEASSESSKAHFNTFKKYQHLVHLETLSEDEIVAVEVSPLLLMEKLPPCLKQNTFGTK</sequence>
<evidence type="ECO:0000313" key="2">
    <source>
        <dbReference type="Proteomes" id="UP001458880"/>
    </source>
</evidence>
<dbReference type="GO" id="GO:0003723">
    <property type="term" value="F:RNA binding"/>
    <property type="evidence" value="ECO:0007669"/>
    <property type="project" value="TreeGrafter"/>
</dbReference>